<protein>
    <submittedName>
        <fullName evidence="4">T9SS type A sorting domain-containing protein</fullName>
    </submittedName>
</protein>
<comment type="caution">
    <text evidence="4">The sequence shown here is derived from an EMBL/GenBank/DDBJ whole genome shotgun (WGS) entry which is preliminary data.</text>
</comment>
<keyword evidence="1 2" id="KW-0732">Signal</keyword>
<accession>A0ABT0H9N4</accession>
<organism evidence="4 5">
    <name type="scientific">Psychroserpens algicola</name>
    <dbReference type="NCBI Taxonomy" id="1719034"/>
    <lineage>
        <taxon>Bacteria</taxon>
        <taxon>Pseudomonadati</taxon>
        <taxon>Bacteroidota</taxon>
        <taxon>Flavobacteriia</taxon>
        <taxon>Flavobacteriales</taxon>
        <taxon>Flavobacteriaceae</taxon>
        <taxon>Psychroserpens</taxon>
    </lineage>
</organism>
<dbReference type="InterPro" id="IPR026444">
    <property type="entry name" value="Secre_tail"/>
</dbReference>
<evidence type="ECO:0000313" key="5">
    <source>
        <dbReference type="Proteomes" id="UP001203687"/>
    </source>
</evidence>
<evidence type="ECO:0000259" key="3">
    <source>
        <dbReference type="Pfam" id="PF18962"/>
    </source>
</evidence>
<name>A0ABT0H9N4_9FLAO</name>
<dbReference type="EMBL" id="JALPQF010000006">
    <property type="protein sequence ID" value="MCK8480535.1"/>
    <property type="molecule type" value="Genomic_DNA"/>
</dbReference>
<evidence type="ECO:0000256" key="1">
    <source>
        <dbReference type="ARBA" id="ARBA00022729"/>
    </source>
</evidence>
<feature type="chain" id="PRO_5045051641" evidence="2">
    <location>
        <begin position="22"/>
        <end position="1180"/>
    </location>
</feature>
<proteinExistence type="predicted"/>
<dbReference type="RefSeq" id="WP_248412618.1">
    <property type="nucleotide sequence ID" value="NZ_JALPQF010000006.1"/>
</dbReference>
<dbReference type="NCBIfam" id="TIGR04183">
    <property type="entry name" value="Por_Secre_tail"/>
    <property type="match status" value="1"/>
</dbReference>
<keyword evidence="5" id="KW-1185">Reference proteome</keyword>
<feature type="domain" description="Secretion system C-terminal sorting" evidence="3">
    <location>
        <begin position="1117"/>
        <end position="1179"/>
    </location>
</feature>
<feature type="signal peptide" evidence="2">
    <location>
        <begin position="1"/>
        <end position="21"/>
    </location>
</feature>
<dbReference type="Pfam" id="PF18962">
    <property type="entry name" value="Por_Secre_tail"/>
    <property type="match status" value="1"/>
</dbReference>
<reference evidence="4" key="1">
    <citation type="submission" date="2022-04" db="EMBL/GenBank/DDBJ databases">
        <authorList>
            <person name="Ren T."/>
        </authorList>
    </citation>
    <scope>NUCLEOTIDE SEQUENCE</scope>
    <source>
        <strain evidence="4">F63249</strain>
    </source>
</reference>
<sequence length="1180" mass="126181">MKHCYLTTLTLLVFAFGFSQSTIVTVDRPNIIGPTATGNSPEIASTGLVRGSGVSLASTGANFTSNQWNGTSQAEAVTNNDYIEWSVSASADNSIEITEFDIRNRRNANGPTNWQVFYSLDNFTTPGIAAIPVQTSTATASNFNFNGLSIISGTAGTVTFRLYAWNSVTNNGWFRIAARNAWSDFGIASPGLRIIGTITTTTLNSTESNIIATAFDPTDNIDYTSYNATSGLTTSNAIKIGEFTIQDGGNDLTDTDVVATLLTGLSLDITNSENIAALALFDGSTNISEVTSISSTVDFSGIIGLSAPDESSKTFDVYATFNSAVTDNDQIQLTISSALADAVLGSTFNDFDGGGAQTPIAGDDNRIEVTATAFEFDQQPTDTYQFEIMTPFPIVIAVDGNGNQDLDYNGTISVVAAGSLEPSLINYTMTNGSATFDSIVFTEKETVTTLLAFGGGLSPAVSDPFDVNGPLICIAVQDFDASTPEWNYSSNVATFDNGWGTDGYYGLIDISSASPLDNPSFSNTIFGENDLNDEGDNGTTGFATLSFDPIDISSFENVKLSFDWDVHGYVNNSDDAQYRLVYDGVNQPVVFLLDGNGAIDTDEGTVSIDIPDAVSTIALQIRVRNNGINGYSGFDNFKLVSVFDGLLYVDNGWSPNPPSDTTGTDNAYVLDGTYNVATNIELNNLYVNTDAATSISAGQSITTNSGLVNNGTFELNSVSTSYSSLIVNGAVDGDVIYKRHVNTTSDPGESGENDLISAPVYGQTFGDFAAANSNIVENPSDVSVKLFGPFNKFTGLYQSYDLDVPADANAILDVANGYRAASTNSDTFTFEGLVANTVISKPIVVSGPNSPEWNLIGNPYPSYLKLSDFLASNNSEFDPPSAGIYGYDGDASDGWQIWNLAYSDANPNAKITPGQGFLVASKAGGATITFTPTMRTIGTTDDFIAGRSGSQTLAHLKLQMRTTDASYNTDIYFNDNASLGMDIGYDSSLFSNYTPSFSLYSHLVNDNTGLNLAVQSVNYDAINDVVIPLGVHANQGEQITISIFETNIQSDIDVYLEDTLTNTFTLLNTSDYVFTSNTSLSGTGRFFLRFSGDALSTPETNFDTIQIYTTKTPKVLHINGVLQNDTKATIFDIQGRLIMSETLNQNNSDHQIDISNIKSGVYIVRLDNGLQQKSQKVIIR</sequence>
<evidence type="ECO:0000256" key="2">
    <source>
        <dbReference type="SAM" id="SignalP"/>
    </source>
</evidence>
<dbReference type="Proteomes" id="UP001203687">
    <property type="component" value="Unassembled WGS sequence"/>
</dbReference>
<gene>
    <name evidence="4" type="ORF">MUY34_07885</name>
</gene>
<evidence type="ECO:0000313" key="4">
    <source>
        <dbReference type="EMBL" id="MCK8480535.1"/>
    </source>
</evidence>